<dbReference type="AlphaFoldDB" id="A0A978W3Q0"/>
<dbReference type="Proteomes" id="UP000813462">
    <property type="component" value="Unassembled WGS sequence"/>
</dbReference>
<gene>
    <name evidence="1" type="ORF">FEM48_Zijuj01G0216400</name>
</gene>
<sequence>MTTPIFDLHAYNALSLVPNRTTHNLQLVKTLSSLFFLCIFIPDPANIVRPWVVTAARMQERRNKWKERNLVLRSISGISRIIGNGFPSGWIEGSLLEIVYFYNLEVNVMSIVAPISTEGMAPGMAFNTLGLKIGMCSHQCQETIVTGMACVAPIETMSFGKPLFANVSRVSSQKETSWTGLKDV</sequence>
<evidence type="ECO:0000313" key="2">
    <source>
        <dbReference type="Proteomes" id="UP000813462"/>
    </source>
</evidence>
<comment type="caution">
    <text evidence="1">The sequence shown here is derived from an EMBL/GenBank/DDBJ whole genome shotgun (WGS) entry which is preliminary data.</text>
</comment>
<evidence type="ECO:0000313" key="1">
    <source>
        <dbReference type="EMBL" id="KAH7546584.1"/>
    </source>
</evidence>
<reference evidence="1" key="1">
    <citation type="journal article" date="2021" name="Front. Plant Sci.">
        <title>Chromosome-Scale Genome Assembly for Chinese Sour Jujube and Insights Into Its Genome Evolution and Domestication Signature.</title>
        <authorList>
            <person name="Shen L.-Y."/>
            <person name="Luo H."/>
            <person name="Wang X.-L."/>
            <person name="Wang X.-M."/>
            <person name="Qiu X.-J."/>
            <person name="Liu H."/>
            <person name="Zhou S.-S."/>
            <person name="Jia K.-H."/>
            <person name="Nie S."/>
            <person name="Bao Y.-T."/>
            <person name="Zhang R.-G."/>
            <person name="Yun Q.-Z."/>
            <person name="Chai Y.-H."/>
            <person name="Lu J.-Y."/>
            <person name="Li Y."/>
            <person name="Zhao S.-W."/>
            <person name="Mao J.-F."/>
            <person name="Jia S.-G."/>
            <person name="Mao Y.-M."/>
        </authorList>
    </citation>
    <scope>NUCLEOTIDE SEQUENCE</scope>
    <source>
        <strain evidence="1">AT0</strain>
        <tissue evidence="1">Leaf</tissue>
    </source>
</reference>
<name>A0A978W3Q0_ZIZJJ</name>
<dbReference type="EMBL" id="JAEACU010000001">
    <property type="protein sequence ID" value="KAH7546584.1"/>
    <property type="molecule type" value="Genomic_DNA"/>
</dbReference>
<accession>A0A978W3Q0</accession>
<organism evidence="1 2">
    <name type="scientific">Ziziphus jujuba var. spinosa</name>
    <dbReference type="NCBI Taxonomy" id="714518"/>
    <lineage>
        <taxon>Eukaryota</taxon>
        <taxon>Viridiplantae</taxon>
        <taxon>Streptophyta</taxon>
        <taxon>Embryophyta</taxon>
        <taxon>Tracheophyta</taxon>
        <taxon>Spermatophyta</taxon>
        <taxon>Magnoliopsida</taxon>
        <taxon>eudicotyledons</taxon>
        <taxon>Gunneridae</taxon>
        <taxon>Pentapetalae</taxon>
        <taxon>rosids</taxon>
        <taxon>fabids</taxon>
        <taxon>Rosales</taxon>
        <taxon>Rhamnaceae</taxon>
        <taxon>Paliureae</taxon>
        <taxon>Ziziphus</taxon>
    </lineage>
</organism>
<protein>
    <submittedName>
        <fullName evidence="1">Uncharacterized protein</fullName>
    </submittedName>
</protein>
<proteinExistence type="predicted"/>